<feature type="domain" description="GGDEF" evidence="3">
    <location>
        <begin position="449"/>
        <end position="600"/>
    </location>
</feature>
<dbReference type="AlphaFoldDB" id="A0A7Y9LPU7"/>
<dbReference type="Proteomes" id="UP000542125">
    <property type="component" value="Unassembled WGS sequence"/>
</dbReference>
<dbReference type="SMART" id="SM00052">
    <property type="entry name" value="EAL"/>
    <property type="match status" value="1"/>
</dbReference>
<dbReference type="EMBL" id="JACBYR010000002">
    <property type="protein sequence ID" value="NYE85018.1"/>
    <property type="molecule type" value="Genomic_DNA"/>
</dbReference>
<gene>
    <name evidence="5" type="ORF">FHW18_004325</name>
</gene>
<dbReference type="InterPro" id="IPR035919">
    <property type="entry name" value="EAL_sf"/>
</dbReference>
<feature type="domain" description="CBS" evidence="4">
    <location>
        <begin position="293"/>
        <end position="350"/>
    </location>
</feature>
<evidence type="ECO:0000259" key="2">
    <source>
        <dbReference type="PROSITE" id="PS50883"/>
    </source>
</evidence>
<dbReference type="InterPro" id="IPR000644">
    <property type="entry name" value="CBS_dom"/>
</dbReference>
<dbReference type="InterPro" id="IPR000160">
    <property type="entry name" value="GGDEF_dom"/>
</dbReference>
<keyword evidence="6" id="KW-1185">Reference proteome</keyword>
<dbReference type="PROSITE" id="PS50883">
    <property type="entry name" value="EAL"/>
    <property type="match status" value="1"/>
</dbReference>
<accession>A0A7Y9LPU7</accession>
<dbReference type="GO" id="GO:0071111">
    <property type="term" value="F:cyclic-guanylate-specific phosphodiesterase activity"/>
    <property type="evidence" value="ECO:0007669"/>
    <property type="project" value="InterPro"/>
</dbReference>
<dbReference type="Pfam" id="PF00563">
    <property type="entry name" value="EAL"/>
    <property type="match status" value="1"/>
</dbReference>
<dbReference type="PROSITE" id="PS50887">
    <property type="entry name" value="GGDEF"/>
    <property type="match status" value="1"/>
</dbReference>
<feature type="domain" description="EAL" evidence="2">
    <location>
        <begin position="15"/>
        <end position="267"/>
    </location>
</feature>
<dbReference type="RefSeq" id="WP_179589037.1">
    <property type="nucleotide sequence ID" value="NZ_JACBYR010000002.1"/>
</dbReference>
<comment type="caution">
    <text evidence="5">The sequence shown here is derived from an EMBL/GenBank/DDBJ whole genome shotgun (WGS) entry which is preliminary data.</text>
</comment>
<dbReference type="PANTHER" id="PTHR33121:SF76">
    <property type="entry name" value="SIGNALING PROTEIN"/>
    <property type="match status" value="1"/>
</dbReference>
<evidence type="ECO:0000313" key="5">
    <source>
        <dbReference type="EMBL" id="NYE85018.1"/>
    </source>
</evidence>
<dbReference type="InterPro" id="IPR029787">
    <property type="entry name" value="Nucleotide_cyclase"/>
</dbReference>
<dbReference type="SUPFAM" id="SSF141868">
    <property type="entry name" value="EAL domain-like"/>
    <property type="match status" value="1"/>
</dbReference>
<dbReference type="Gene3D" id="3.30.70.270">
    <property type="match status" value="1"/>
</dbReference>
<dbReference type="Pfam" id="PF00990">
    <property type="entry name" value="GGDEF"/>
    <property type="match status" value="1"/>
</dbReference>
<sequence length="600" mass="65939">MTALRATPAGNWQSAADIPWTLARVLAEGALHPVFQPIVRLADGAVTAHECLMRGPAGTPLQMPDAMFAAARTEGLLIELEIACVRAGILAWSRQAMKGKLFVNISGAALVEALTRHDVTDLLRVLRGIRVSPESLVFELTEHDRVADMPALLAAVARLRACGVQIALDDFGDGCSSLRLWTEVKPNIVKIDKFFARDIGDHGEKVQMLDALLRLAASLGTSVIVEGIETDVELRVIRDLGVAYGQGYFFGRPAPLVVRAIDADARRELDSTEIAVLPEVGRAVHSDFRVERMLMRAPAVSPDTSHQTVAVMFQADESLHSIAIVEDGAPVGMLNRERFFDQYAKPYFKELYGRKPCTLFAHMSPLTLDRYTGIETLTQVLTSEDQRYLTEGFIITEGGKYLGVSTGEQLVRAVTEIRIEAARHANPLTFLPGNIPISQHIARLLASGNDFVACYGDLNHFKPFNDYYGYWQGDEMIRLVASVFVAHCDARRDFVGHVGGDDFVVVFQSQDWATRCADIIDDFNAKARSLFDAEALKRGGIEAEDRDGMMRFFGFTTLSIGAVRVRGGQYTQPEQVASAAALAKHKAKLETRGLYLEEAA</sequence>
<dbReference type="PROSITE" id="PS51371">
    <property type="entry name" value="CBS"/>
    <property type="match status" value="1"/>
</dbReference>
<name>A0A7Y9LPU7_9BURK</name>
<evidence type="ECO:0000313" key="6">
    <source>
        <dbReference type="Proteomes" id="UP000542125"/>
    </source>
</evidence>
<reference evidence="5 6" key="1">
    <citation type="submission" date="2020-07" db="EMBL/GenBank/DDBJ databases">
        <title>Genomic Encyclopedia of Type Strains, Phase IV (KMG-V): Genome sequencing to study the core and pangenomes of soil and plant-associated prokaryotes.</title>
        <authorList>
            <person name="Whitman W."/>
        </authorList>
    </citation>
    <scope>NUCLEOTIDE SEQUENCE [LARGE SCALE GENOMIC DNA]</scope>
    <source>
        <strain evidence="5 6">SAS40</strain>
    </source>
</reference>
<dbReference type="NCBIfam" id="TIGR00254">
    <property type="entry name" value="GGDEF"/>
    <property type="match status" value="1"/>
</dbReference>
<evidence type="ECO:0000259" key="3">
    <source>
        <dbReference type="PROSITE" id="PS50887"/>
    </source>
</evidence>
<dbReference type="PANTHER" id="PTHR33121">
    <property type="entry name" value="CYCLIC DI-GMP PHOSPHODIESTERASE PDEF"/>
    <property type="match status" value="1"/>
</dbReference>
<dbReference type="CDD" id="cd01948">
    <property type="entry name" value="EAL"/>
    <property type="match status" value="1"/>
</dbReference>
<organism evidence="5 6">
    <name type="scientific">Pigmentiphaga litoralis</name>
    <dbReference type="NCBI Taxonomy" id="516702"/>
    <lineage>
        <taxon>Bacteria</taxon>
        <taxon>Pseudomonadati</taxon>
        <taxon>Pseudomonadota</taxon>
        <taxon>Betaproteobacteria</taxon>
        <taxon>Burkholderiales</taxon>
        <taxon>Alcaligenaceae</taxon>
        <taxon>Pigmentiphaga</taxon>
    </lineage>
</organism>
<dbReference type="InterPro" id="IPR001633">
    <property type="entry name" value="EAL_dom"/>
</dbReference>
<evidence type="ECO:0000259" key="4">
    <source>
        <dbReference type="PROSITE" id="PS51371"/>
    </source>
</evidence>
<evidence type="ECO:0000256" key="1">
    <source>
        <dbReference type="PROSITE-ProRule" id="PRU00703"/>
    </source>
</evidence>
<dbReference type="SMART" id="SM00267">
    <property type="entry name" value="GGDEF"/>
    <property type="match status" value="1"/>
</dbReference>
<dbReference type="InterPro" id="IPR043128">
    <property type="entry name" value="Rev_trsase/Diguanyl_cyclase"/>
</dbReference>
<dbReference type="InterPro" id="IPR050706">
    <property type="entry name" value="Cyclic-di-GMP_PDE-like"/>
</dbReference>
<keyword evidence="1" id="KW-0129">CBS domain</keyword>
<proteinExistence type="predicted"/>
<dbReference type="Gene3D" id="3.20.20.450">
    <property type="entry name" value="EAL domain"/>
    <property type="match status" value="1"/>
</dbReference>
<dbReference type="CDD" id="cd04598">
    <property type="entry name" value="CBS_pair_GGDEF_EAL"/>
    <property type="match status" value="1"/>
</dbReference>
<protein>
    <submittedName>
        <fullName evidence="5">Diguanylate cyclase (GGDEF)-like protein</fullName>
    </submittedName>
</protein>
<dbReference type="SUPFAM" id="SSF55073">
    <property type="entry name" value="Nucleotide cyclase"/>
    <property type="match status" value="1"/>
</dbReference>